<feature type="non-terminal residue" evidence="1">
    <location>
        <position position="23"/>
    </location>
</feature>
<accession>A0A381XKG1</accession>
<sequence length="23" mass="2572">MRSSVQELEAIFSEGNNLTVAEF</sequence>
<gene>
    <name evidence="1" type="ORF">METZ01_LOCUS118100</name>
</gene>
<organism evidence="1">
    <name type="scientific">marine metagenome</name>
    <dbReference type="NCBI Taxonomy" id="408172"/>
    <lineage>
        <taxon>unclassified sequences</taxon>
        <taxon>metagenomes</taxon>
        <taxon>ecological metagenomes</taxon>
    </lineage>
</organism>
<name>A0A381XKG1_9ZZZZ</name>
<proteinExistence type="predicted"/>
<evidence type="ECO:0000313" key="1">
    <source>
        <dbReference type="EMBL" id="SVA65246.1"/>
    </source>
</evidence>
<protein>
    <submittedName>
        <fullName evidence="1">Uncharacterized protein</fullName>
    </submittedName>
</protein>
<reference evidence="1" key="1">
    <citation type="submission" date="2018-05" db="EMBL/GenBank/DDBJ databases">
        <authorList>
            <person name="Lanie J.A."/>
            <person name="Ng W.-L."/>
            <person name="Kazmierczak K.M."/>
            <person name="Andrzejewski T.M."/>
            <person name="Davidsen T.M."/>
            <person name="Wayne K.J."/>
            <person name="Tettelin H."/>
            <person name="Glass J.I."/>
            <person name="Rusch D."/>
            <person name="Podicherti R."/>
            <person name="Tsui H.-C.T."/>
            <person name="Winkler M.E."/>
        </authorList>
    </citation>
    <scope>NUCLEOTIDE SEQUENCE</scope>
</reference>
<dbReference type="AlphaFoldDB" id="A0A381XKG1"/>
<dbReference type="EMBL" id="UINC01015508">
    <property type="protein sequence ID" value="SVA65246.1"/>
    <property type="molecule type" value="Genomic_DNA"/>
</dbReference>